<evidence type="ECO:0000313" key="2">
    <source>
        <dbReference type="EMBL" id="QEL19818.1"/>
    </source>
</evidence>
<dbReference type="Pfam" id="PF06877">
    <property type="entry name" value="RraB"/>
    <property type="match status" value="1"/>
</dbReference>
<accession>A0A5C1ASE1</accession>
<keyword evidence="3" id="KW-1185">Reference proteome</keyword>
<dbReference type="SUPFAM" id="SSF89946">
    <property type="entry name" value="Hypothetical protein VC0424"/>
    <property type="match status" value="1"/>
</dbReference>
<protein>
    <recommendedName>
        <fullName evidence="1">Regulator of ribonuclease activity B domain-containing protein</fullName>
    </recommendedName>
</protein>
<dbReference type="InterPro" id="IPR036701">
    <property type="entry name" value="RraB-like_sf"/>
</dbReference>
<evidence type="ECO:0000259" key="1">
    <source>
        <dbReference type="Pfam" id="PF06877"/>
    </source>
</evidence>
<dbReference type="RefSeq" id="WP_149114173.1">
    <property type="nucleotide sequence ID" value="NZ_CP042425.1"/>
</dbReference>
<dbReference type="OrthoDB" id="276476at2"/>
<gene>
    <name evidence="2" type="ORF">PX52LOC_06899</name>
</gene>
<feature type="domain" description="Regulator of ribonuclease activity B" evidence="1">
    <location>
        <begin position="11"/>
        <end position="100"/>
    </location>
</feature>
<dbReference type="Proteomes" id="UP000324974">
    <property type="component" value="Chromosome"/>
</dbReference>
<reference evidence="3" key="1">
    <citation type="submission" date="2019-08" db="EMBL/GenBank/DDBJ databases">
        <title>Limnoglobus roseus gen. nov., sp. nov., a novel freshwater planctomycete with a giant genome from the family Gemmataceae.</title>
        <authorList>
            <person name="Kulichevskaya I.S."/>
            <person name="Naumoff D.G."/>
            <person name="Miroshnikov K."/>
            <person name="Ivanova A."/>
            <person name="Philippov D.A."/>
            <person name="Hakobyan A."/>
            <person name="Rijpstra I.C."/>
            <person name="Sinninghe Damste J.S."/>
            <person name="Liesack W."/>
            <person name="Dedysh S.N."/>
        </authorList>
    </citation>
    <scope>NUCLEOTIDE SEQUENCE [LARGE SCALE GENOMIC DNA]</scope>
    <source>
        <strain evidence="3">PX52</strain>
    </source>
</reference>
<organism evidence="2 3">
    <name type="scientific">Limnoglobus roseus</name>
    <dbReference type="NCBI Taxonomy" id="2598579"/>
    <lineage>
        <taxon>Bacteria</taxon>
        <taxon>Pseudomonadati</taxon>
        <taxon>Planctomycetota</taxon>
        <taxon>Planctomycetia</taxon>
        <taxon>Gemmatales</taxon>
        <taxon>Gemmataceae</taxon>
        <taxon>Limnoglobus</taxon>
    </lineage>
</organism>
<dbReference type="EMBL" id="CP042425">
    <property type="protein sequence ID" value="QEL19818.1"/>
    <property type="molecule type" value="Genomic_DNA"/>
</dbReference>
<name>A0A5C1ASE1_9BACT</name>
<dbReference type="InterPro" id="IPR009671">
    <property type="entry name" value="RraB_dom"/>
</dbReference>
<dbReference type="Gene3D" id="3.30.70.970">
    <property type="entry name" value="RraB-like"/>
    <property type="match status" value="1"/>
</dbReference>
<dbReference type="AlphaFoldDB" id="A0A5C1ASE1"/>
<sequence length="104" mass="11281">MPLPTDSIGNQLRDYALAGFDLSLSHTIYFDHHFDARGGGVRMAARVQGETVASIVDDSEGAWQVRCYLTAVPTHTAITETEAKLGRIAEACGGMTDGWEILVR</sequence>
<proteinExistence type="predicted"/>
<evidence type="ECO:0000313" key="3">
    <source>
        <dbReference type="Proteomes" id="UP000324974"/>
    </source>
</evidence>
<dbReference type="KEGG" id="lrs:PX52LOC_06899"/>